<gene>
    <name evidence="1" type="ORF">KIN20_009885</name>
</gene>
<sequence length="80" mass="9414">MKAFTTSRFLWNDIRTGWQQWFYKNMLNSNSYSGVLWHLSPVRSVLMPSLLRRANTVAYEALRKTASINKANRHTQITTH</sequence>
<dbReference type="EMBL" id="JAHQIW010001664">
    <property type="protein sequence ID" value="KAJ1353287.1"/>
    <property type="molecule type" value="Genomic_DNA"/>
</dbReference>
<protein>
    <submittedName>
        <fullName evidence="1">Uncharacterized protein</fullName>
    </submittedName>
</protein>
<evidence type="ECO:0000313" key="1">
    <source>
        <dbReference type="EMBL" id="KAJ1353287.1"/>
    </source>
</evidence>
<dbReference type="AlphaFoldDB" id="A0AAD5MR59"/>
<organism evidence="1 2">
    <name type="scientific">Parelaphostrongylus tenuis</name>
    <name type="common">Meningeal worm</name>
    <dbReference type="NCBI Taxonomy" id="148309"/>
    <lineage>
        <taxon>Eukaryota</taxon>
        <taxon>Metazoa</taxon>
        <taxon>Ecdysozoa</taxon>
        <taxon>Nematoda</taxon>
        <taxon>Chromadorea</taxon>
        <taxon>Rhabditida</taxon>
        <taxon>Rhabditina</taxon>
        <taxon>Rhabditomorpha</taxon>
        <taxon>Strongyloidea</taxon>
        <taxon>Metastrongylidae</taxon>
        <taxon>Parelaphostrongylus</taxon>
    </lineage>
</organism>
<evidence type="ECO:0000313" key="2">
    <source>
        <dbReference type="Proteomes" id="UP001196413"/>
    </source>
</evidence>
<reference evidence="1" key="1">
    <citation type="submission" date="2021-06" db="EMBL/GenBank/DDBJ databases">
        <title>Parelaphostrongylus tenuis whole genome reference sequence.</title>
        <authorList>
            <person name="Garwood T.J."/>
            <person name="Larsen P.A."/>
            <person name="Fountain-Jones N.M."/>
            <person name="Garbe J.R."/>
            <person name="Macchietto M.G."/>
            <person name="Kania S.A."/>
            <person name="Gerhold R.W."/>
            <person name="Richards J.E."/>
            <person name="Wolf T.M."/>
        </authorList>
    </citation>
    <scope>NUCLEOTIDE SEQUENCE</scope>
    <source>
        <strain evidence="1">MNPRO001-30</strain>
        <tissue evidence="1">Meninges</tissue>
    </source>
</reference>
<keyword evidence="2" id="KW-1185">Reference proteome</keyword>
<accession>A0AAD5MR59</accession>
<proteinExistence type="predicted"/>
<comment type="caution">
    <text evidence="1">The sequence shown here is derived from an EMBL/GenBank/DDBJ whole genome shotgun (WGS) entry which is preliminary data.</text>
</comment>
<name>A0AAD5MR59_PARTN</name>
<dbReference type="Proteomes" id="UP001196413">
    <property type="component" value="Unassembled WGS sequence"/>
</dbReference>